<dbReference type="InterPro" id="IPR000276">
    <property type="entry name" value="GPCR_Rhodpsn"/>
</dbReference>
<evidence type="ECO:0000256" key="6">
    <source>
        <dbReference type="ARBA" id="ARBA00023136"/>
    </source>
</evidence>
<dbReference type="GO" id="GO:0004875">
    <property type="term" value="F:complement receptor activity"/>
    <property type="evidence" value="ECO:0007669"/>
    <property type="project" value="TreeGrafter"/>
</dbReference>
<dbReference type="OrthoDB" id="9423347at2759"/>
<comment type="caution">
    <text evidence="14">The sequence shown here is derived from an EMBL/GenBank/DDBJ whole genome shotgun (WGS) entry which is preliminary data.</text>
</comment>
<evidence type="ECO:0000256" key="5">
    <source>
        <dbReference type="ARBA" id="ARBA00023040"/>
    </source>
</evidence>
<keyword evidence="4 12" id="KW-1133">Transmembrane helix</keyword>
<keyword evidence="8 14" id="KW-0675">Receptor</keyword>
<gene>
    <name evidence="14" type="ORF">G0U57_010111</name>
</gene>
<evidence type="ECO:0000256" key="2">
    <source>
        <dbReference type="ARBA" id="ARBA00022475"/>
    </source>
</evidence>
<evidence type="ECO:0000256" key="10">
    <source>
        <dbReference type="ARBA" id="ARBA00023224"/>
    </source>
</evidence>
<keyword evidence="7" id="KW-1015">Disulfide bond</keyword>
<dbReference type="PRINTS" id="PR00237">
    <property type="entry name" value="GPCRRHODOPSN"/>
</dbReference>
<evidence type="ECO:0000313" key="15">
    <source>
        <dbReference type="Proteomes" id="UP000765507"/>
    </source>
</evidence>
<evidence type="ECO:0000256" key="7">
    <source>
        <dbReference type="ARBA" id="ARBA00023157"/>
    </source>
</evidence>
<evidence type="ECO:0000256" key="4">
    <source>
        <dbReference type="ARBA" id="ARBA00022989"/>
    </source>
</evidence>
<name>A0A8T1RXX3_CHESE</name>
<feature type="transmembrane region" description="Helical" evidence="12">
    <location>
        <begin position="55"/>
        <end position="73"/>
    </location>
</feature>
<feature type="transmembrane region" description="Helical" evidence="12">
    <location>
        <begin position="134"/>
        <end position="153"/>
    </location>
</feature>
<sequence>MAAYEAALTHNPVLMDMTHVIFMVAYSLAFLLGMVGNGWIIFITGFQVKKTVTPMWFLNMAIADFMFTAFIPFRVTYIALGVRWPLGNMMYKLTIIVTALNMFTRVFLLTVINADHCISMACPVWSRNHRSPRLASLVILVVWILSLALSLRYHDLCVQDDLLLRKRRMMASVALHFLVGFLVPLALIITCYILLAAKPRRSHLTQSRKPLNVHLVLILIFYLCWLPYHVFYFLQVSGDALNPVMKKSLDIGILFAYGLLCFNSCVTPVVFLSMGQEFMGCRGNARNYQNAVHLEGEPAEEGRNVQGEMGSIHKLYAS</sequence>
<organism evidence="14 15">
    <name type="scientific">Chelydra serpentina</name>
    <name type="common">Snapping turtle</name>
    <name type="synonym">Testudo serpentina</name>
    <dbReference type="NCBI Taxonomy" id="8475"/>
    <lineage>
        <taxon>Eukaryota</taxon>
        <taxon>Metazoa</taxon>
        <taxon>Chordata</taxon>
        <taxon>Craniata</taxon>
        <taxon>Vertebrata</taxon>
        <taxon>Euteleostomi</taxon>
        <taxon>Archelosauria</taxon>
        <taxon>Testudinata</taxon>
        <taxon>Testudines</taxon>
        <taxon>Cryptodira</taxon>
        <taxon>Durocryptodira</taxon>
        <taxon>Americhelydia</taxon>
        <taxon>Chelydroidea</taxon>
        <taxon>Chelydridae</taxon>
        <taxon>Chelydra</taxon>
    </lineage>
</organism>
<dbReference type="PANTHER" id="PTHR24225">
    <property type="entry name" value="CHEMOTACTIC RECEPTOR"/>
    <property type="match status" value="1"/>
</dbReference>
<proteinExistence type="inferred from homology"/>
<dbReference type="GO" id="GO:0007200">
    <property type="term" value="P:phospholipase C-activating G protein-coupled receptor signaling pathway"/>
    <property type="evidence" value="ECO:0007669"/>
    <property type="project" value="TreeGrafter"/>
</dbReference>
<protein>
    <submittedName>
        <fullName evidence="14">Chemerin chemokine-like receptor 1</fullName>
    </submittedName>
</protein>
<dbReference type="AlphaFoldDB" id="A0A8T1RXX3"/>
<keyword evidence="10" id="KW-0807">Transducer</keyword>
<dbReference type="InterPro" id="IPR000826">
    <property type="entry name" value="Formyl_rcpt-rel"/>
</dbReference>
<keyword evidence="2" id="KW-1003">Cell membrane</keyword>
<dbReference type="GO" id="GO:0005886">
    <property type="term" value="C:plasma membrane"/>
    <property type="evidence" value="ECO:0007669"/>
    <property type="project" value="UniProtKB-SubCell"/>
</dbReference>
<evidence type="ECO:0000313" key="14">
    <source>
        <dbReference type="EMBL" id="KAG6921133.1"/>
    </source>
</evidence>
<evidence type="ECO:0000256" key="11">
    <source>
        <dbReference type="ARBA" id="ARBA00025736"/>
    </source>
</evidence>
<keyword evidence="15" id="KW-1185">Reference proteome</keyword>
<dbReference type="PROSITE" id="PS50262">
    <property type="entry name" value="G_PROTEIN_RECEP_F1_2"/>
    <property type="match status" value="1"/>
</dbReference>
<accession>A0A8T1RXX3</accession>
<dbReference type="Proteomes" id="UP000765507">
    <property type="component" value="Unassembled WGS sequence"/>
</dbReference>
<dbReference type="GO" id="GO:0007204">
    <property type="term" value="P:positive regulation of cytosolic calcium ion concentration"/>
    <property type="evidence" value="ECO:0007669"/>
    <property type="project" value="TreeGrafter"/>
</dbReference>
<keyword evidence="5" id="KW-0297">G-protein coupled receptor</keyword>
<dbReference type="Gene3D" id="1.20.1070.10">
    <property type="entry name" value="Rhodopsin 7-helix transmembrane proteins"/>
    <property type="match status" value="1"/>
</dbReference>
<comment type="similarity">
    <text evidence="11">Belongs to the chemokine-like receptor (CMKLR) family.</text>
</comment>
<feature type="transmembrane region" description="Helical" evidence="12">
    <location>
        <begin position="173"/>
        <end position="195"/>
    </location>
</feature>
<dbReference type="SUPFAM" id="SSF81321">
    <property type="entry name" value="Family A G protein-coupled receptor-like"/>
    <property type="match status" value="1"/>
</dbReference>
<dbReference type="PANTHER" id="PTHR24225:SF0">
    <property type="entry name" value="N-FORMYL PEPTIDE RECEPTOR 2"/>
    <property type="match status" value="1"/>
</dbReference>
<feature type="domain" description="G-protein coupled receptors family 1 profile" evidence="13">
    <location>
        <begin position="36"/>
        <end position="271"/>
    </location>
</feature>
<evidence type="ECO:0000256" key="9">
    <source>
        <dbReference type="ARBA" id="ARBA00023180"/>
    </source>
</evidence>
<dbReference type="InterPro" id="IPR017452">
    <property type="entry name" value="GPCR_Rhodpsn_7TM"/>
</dbReference>
<feature type="transmembrane region" description="Helical" evidence="12">
    <location>
        <begin position="20"/>
        <end position="43"/>
    </location>
</feature>
<evidence type="ECO:0000256" key="1">
    <source>
        <dbReference type="ARBA" id="ARBA00004651"/>
    </source>
</evidence>
<keyword evidence="6 12" id="KW-0472">Membrane</keyword>
<dbReference type="EMBL" id="JAHGAV010002632">
    <property type="protein sequence ID" value="KAG6921133.1"/>
    <property type="molecule type" value="Genomic_DNA"/>
</dbReference>
<evidence type="ECO:0000256" key="8">
    <source>
        <dbReference type="ARBA" id="ARBA00023170"/>
    </source>
</evidence>
<feature type="transmembrane region" description="Helical" evidence="12">
    <location>
        <begin position="93"/>
        <end position="114"/>
    </location>
</feature>
<feature type="transmembrane region" description="Helical" evidence="12">
    <location>
        <begin position="215"/>
        <end position="234"/>
    </location>
</feature>
<dbReference type="Pfam" id="PF00001">
    <property type="entry name" value="7tm_1"/>
    <property type="match status" value="1"/>
</dbReference>
<evidence type="ECO:0000256" key="3">
    <source>
        <dbReference type="ARBA" id="ARBA00022692"/>
    </source>
</evidence>
<evidence type="ECO:0000256" key="12">
    <source>
        <dbReference type="SAM" id="Phobius"/>
    </source>
</evidence>
<dbReference type="PRINTS" id="PR00526">
    <property type="entry name" value="FMETLEUPHER"/>
</dbReference>
<keyword evidence="3 12" id="KW-0812">Transmembrane</keyword>
<dbReference type="GO" id="GO:0006954">
    <property type="term" value="P:inflammatory response"/>
    <property type="evidence" value="ECO:0007669"/>
    <property type="project" value="TreeGrafter"/>
</dbReference>
<dbReference type="GO" id="GO:0004930">
    <property type="term" value="F:G protein-coupled receptor activity"/>
    <property type="evidence" value="ECO:0007669"/>
    <property type="project" value="UniProtKB-KW"/>
</dbReference>
<evidence type="ECO:0000259" key="13">
    <source>
        <dbReference type="PROSITE" id="PS50262"/>
    </source>
</evidence>
<feature type="transmembrane region" description="Helical" evidence="12">
    <location>
        <begin position="254"/>
        <end position="272"/>
    </location>
</feature>
<reference evidence="14 15" key="1">
    <citation type="journal article" date="2020" name="G3 (Bethesda)">
        <title>Draft Genome of the Common Snapping Turtle, Chelydra serpentina, a Model for Phenotypic Plasticity in Reptiles.</title>
        <authorList>
            <person name="Das D."/>
            <person name="Singh S.K."/>
            <person name="Bierstedt J."/>
            <person name="Erickson A."/>
            <person name="Galli G.L.J."/>
            <person name="Crossley D.A. 2nd"/>
            <person name="Rhen T."/>
        </authorList>
    </citation>
    <scope>NUCLEOTIDE SEQUENCE [LARGE SCALE GENOMIC DNA]</scope>
    <source>
        <strain evidence="14">KW</strain>
    </source>
</reference>
<keyword evidence="9" id="KW-0325">Glycoprotein</keyword>
<comment type="subcellular location">
    <subcellularLocation>
        <location evidence="1">Cell membrane</location>
        <topology evidence="1">Multi-pass membrane protein</topology>
    </subcellularLocation>
</comment>